<dbReference type="SUPFAM" id="SSF52799">
    <property type="entry name" value="(Phosphotyrosine protein) phosphatases II"/>
    <property type="match status" value="1"/>
</dbReference>
<gene>
    <name evidence="7" type="ORF">GGX14DRAFT_424470</name>
</gene>
<dbReference type="CDD" id="cd14498">
    <property type="entry name" value="DSP"/>
    <property type="match status" value="1"/>
</dbReference>
<name>A0AAD6YMY1_9AGAR</name>
<evidence type="ECO:0000259" key="5">
    <source>
        <dbReference type="PROSITE" id="PS50054"/>
    </source>
</evidence>
<dbReference type="GO" id="GO:0008138">
    <property type="term" value="F:protein tyrosine/serine/threonine phosphatase activity"/>
    <property type="evidence" value="ECO:0007669"/>
    <property type="project" value="TreeGrafter"/>
</dbReference>
<evidence type="ECO:0000313" key="8">
    <source>
        <dbReference type="Proteomes" id="UP001219525"/>
    </source>
</evidence>
<dbReference type="PANTHER" id="PTHR45848:SF4">
    <property type="entry name" value="DUAL SPECIFICITY PROTEIN PHOSPHATASE 12"/>
    <property type="match status" value="1"/>
</dbReference>
<dbReference type="InterPro" id="IPR000340">
    <property type="entry name" value="Dual-sp_phosphatase_cat-dom"/>
</dbReference>
<keyword evidence="3" id="KW-0378">Hydrolase</keyword>
<evidence type="ECO:0000313" key="7">
    <source>
        <dbReference type="EMBL" id="KAJ7224147.1"/>
    </source>
</evidence>
<dbReference type="SMART" id="SM00195">
    <property type="entry name" value="DSPc"/>
    <property type="match status" value="1"/>
</dbReference>
<dbReference type="PANTHER" id="PTHR45848">
    <property type="entry name" value="DUAL SPECIFICITY PROTEIN PHOSPHATASE 12 FAMILY MEMBER"/>
    <property type="match status" value="1"/>
</dbReference>
<evidence type="ECO:0000256" key="1">
    <source>
        <dbReference type="ARBA" id="ARBA00008601"/>
    </source>
</evidence>
<dbReference type="AlphaFoldDB" id="A0AAD6YMY1"/>
<proteinExistence type="inferred from homology"/>
<dbReference type="EC" id="3.1.3.48" evidence="2"/>
<dbReference type="InterPro" id="IPR016130">
    <property type="entry name" value="Tyr_Pase_AS"/>
</dbReference>
<evidence type="ECO:0000256" key="3">
    <source>
        <dbReference type="ARBA" id="ARBA00022801"/>
    </source>
</evidence>
<sequence length="233" mass="26213">MEDDFEFISLFSDEEGYGSMNEIVKDRLYLGDLFTAMSSKVKSKHSITHIVSVGPDYPSTGPEHLVVSVDDEAHENLLQHLNTACQFIQKALDSNGRVLVHCMMGVSRSPTVVAAYLMKTQGMTVSQAIRTIKHQRPQIHPNAGFMEQLDIFAKCNYDTSDTNPVYASWLAEQALLLDMSFSRPRKLTLSTIIPEKLFVSRFVTFSSHFHPVQVYCSCNQRFSSRPGASRVAR</sequence>
<dbReference type="Proteomes" id="UP001219525">
    <property type="component" value="Unassembled WGS sequence"/>
</dbReference>
<protein>
    <recommendedName>
        <fullName evidence="2">protein-tyrosine-phosphatase</fullName>
        <ecNumber evidence="2">3.1.3.48</ecNumber>
    </recommendedName>
</protein>
<dbReference type="PROSITE" id="PS50056">
    <property type="entry name" value="TYR_PHOSPHATASE_2"/>
    <property type="match status" value="1"/>
</dbReference>
<comment type="similarity">
    <text evidence="1">Belongs to the protein-tyrosine phosphatase family. Non-receptor class dual specificity subfamily.</text>
</comment>
<keyword evidence="4" id="KW-0904">Protein phosphatase</keyword>
<dbReference type="GO" id="GO:0005634">
    <property type="term" value="C:nucleus"/>
    <property type="evidence" value="ECO:0007669"/>
    <property type="project" value="TreeGrafter"/>
</dbReference>
<evidence type="ECO:0000256" key="4">
    <source>
        <dbReference type="ARBA" id="ARBA00022912"/>
    </source>
</evidence>
<organism evidence="7 8">
    <name type="scientific">Mycena pura</name>
    <dbReference type="NCBI Taxonomy" id="153505"/>
    <lineage>
        <taxon>Eukaryota</taxon>
        <taxon>Fungi</taxon>
        <taxon>Dikarya</taxon>
        <taxon>Basidiomycota</taxon>
        <taxon>Agaricomycotina</taxon>
        <taxon>Agaricomycetes</taxon>
        <taxon>Agaricomycetidae</taxon>
        <taxon>Agaricales</taxon>
        <taxon>Marasmiineae</taxon>
        <taxon>Mycenaceae</taxon>
        <taxon>Mycena</taxon>
    </lineage>
</organism>
<comment type="caution">
    <text evidence="7">The sequence shown here is derived from an EMBL/GenBank/DDBJ whole genome shotgun (WGS) entry which is preliminary data.</text>
</comment>
<evidence type="ECO:0000256" key="2">
    <source>
        <dbReference type="ARBA" id="ARBA00013064"/>
    </source>
</evidence>
<dbReference type="Pfam" id="PF00782">
    <property type="entry name" value="DSPc"/>
    <property type="match status" value="1"/>
</dbReference>
<keyword evidence="8" id="KW-1185">Reference proteome</keyword>
<dbReference type="Gene3D" id="3.90.190.10">
    <property type="entry name" value="Protein tyrosine phosphatase superfamily"/>
    <property type="match status" value="1"/>
</dbReference>
<dbReference type="GO" id="GO:0004725">
    <property type="term" value="F:protein tyrosine phosphatase activity"/>
    <property type="evidence" value="ECO:0007669"/>
    <property type="project" value="UniProtKB-EC"/>
</dbReference>
<dbReference type="EMBL" id="JARJCW010000005">
    <property type="protein sequence ID" value="KAJ7224147.1"/>
    <property type="molecule type" value="Genomic_DNA"/>
</dbReference>
<dbReference type="InterPro" id="IPR029021">
    <property type="entry name" value="Prot-tyrosine_phosphatase-like"/>
</dbReference>
<feature type="domain" description="Tyrosine-protein phosphatase" evidence="5">
    <location>
        <begin position="19"/>
        <end position="158"/>
    </location>
</feature>
<dbReference type="PROSITE" id="PS00383">
    <property type="entry name" value="TYR_PHOSPHATASE_1"/>
    <property type="match status" value="1"/>
</dbReference>
<dbReference type="PROSITE" id="PS50054">
    <property type="entry name" value="TYR_PHOSPHATASE_DUAL"/>
    <property type="match status" value="1"/>
</dbReference>
<feature type="domain" description="Tyrosine specific protein phosphatases" evidence="6">
    <location>
        <begin position="75"/>
        <end position="139"/>
    </location>
</feature>
<evidence type="ECO:0000259" key="6">
    <source>
        <dbReference type="PROSITE" id="PS50056"/>
    </source>
</evidence>
<reference evidence="7" key="1">
    <citation type="submission" date="2023-03" db="EMBL/GenBank/DDBJ databases">
        <title>Massive genome expansion in bonnet fungi (Mycena s.s.) driven by repeated elements and novel gene families across ecological guilds.</title>
        <authorList>
            <consortium name="Lawrence Berkeley National Laboratory"/>
            <person name="Harder C.B."/>
            <person name="Miyauchi S."/>
            <person name="Viragh M."/>
            <person name="Kuo A."/>
            <person name="Thoen E."/>
            <person name="Andreopoulos B."/>
            <person name="Lu D."/>
            <person name="Skrede I."/>
            <person name="Drula E."/>
            <person name="Henrissat B."/>
            <person name="Morin E."/>
            <person name="Kohler A."/>
            <person name="Barry K."/>
            <person name="LaButti K."/>
            <person name="Morin E."/>
            <person name="Salamov A."/>
            <person name="Lipzen A."/>
            <person name="Mereny Z."/>
            <person name="Hegedus B."/>
            <person name="Baldrian P."/>
            <person name="Stursova M."/>
            <person name="Weitz H."/>
            <person name="Taylor A."/>
            <person name="Grigoriev I.V."/>
            <person name="Nagy L.G."/>
            <person name="Martin F."/>
            <person name="Kauserud H."/>
        </authorList>
    </citation>
    <scope>NUCLEOTIDE SEQUENCE</scope>
    <source>
        <strain evidence="7">9144</strain>
    </source>
</reference>
<dbReference type="InterPro" id="IPR000387">
    <property type="entry name" value="Tyr_Pase_dom"/>
</dbReference>
<dbReference type="InterPro" id="IPR020422">
    <property type="entry name" value="TYR_PHOSPHATASE_DUAL_dom"/>
</dbReference>
<accession>A0AAD6YMY1</accession>